<dbReference type="Gene3D" id="1.20.1310.10">
    <property type="entry name" value="Cullin Repeats"/>
    <property type="match status" value="1"/>
</dbReference>
<dbReference type="InterPro" id="IPR045093">
    <property type="entry name" value="Cullin"/>
</dbReference>
<evidence type="ECO:0000259" key="4">
    <source>
        <dbReference type="PROSITE" id="PS50069"/>
    </source>
</evidence>
<sequence length="315" mass="36884">MKCQYLKLLHLSGLLRARPLQHDAHSCINNIHDNVEFNTTRLRKDCAKFFLNYGFYKSGVETSFVSMALAAWYPMDMLGAMLMVWLLVLPLSNALPILMQEFEHFVRNLSIHEKFTRMITAIFNGDNEFVAALDRAIQSVVNHVIDTLLSKSIVIFRYIGDKDLFQKFYSKMLSNRLIASFKLSRIFTDNGEELTDKSTLRLNTAFTCKRLLRLNTAFTCKRLASKLCCLFRQDRKYYTECAIVREMKARKVKAQRPRRRGHQTVAAEIYTRRGYELDERSKVLFIKKNIESPIDKYYLQITDHFLEAFSAIRIR</sequence>
<evidence type="ECO:0000313" key="6">
    <source>
        <dbReference type="WBParaSite" id="Gr19_v10_g4721.t4"/>
    </source>
</evidence>
<proteinExistence type="inferred from homology"/>
<keyword evidence="3" id="KW-0812">Transmembrane</keyword>
<dbReference type="Proteomes" id="UP000887572">
    <property type="component" value="Unplaced"/>
</dbReference>
<keyword evidence="3" id="KW-0472">Membrane</keyword>
<evidence type="ECO:0000256" key="1">
    <source>
        <dbReference type="PROSITE-ProRule" id="PRU00330"/>
    </source>
</evidence>
<name>A0A914HV00_GLORO</name>
<dbReference type="InterPro" id="IPR036317">
    <property type="entry name" value="Cullin_homology_sf"/>
</dbReference>
<evidence type="ECO:0000313" key="5">
    <source>
        <dbReference type="Proteomes" id="UP000887572"/>
    </source>
</evidence>
<feature type="domain" description="Cullin family profile" evidence="4">
    <location>
        <begin position="133"/>
        <end position="315"/>
    </location>
</feature>
<keyword evidence="3" id="KW-1133">Transmembrane helix</keyword>
<dbReference type="WBParaSite" id="Gr19_v10_g4721.t4">
    <property type="protein sequence ID" value="Gr19_v10_g4721.t4"/>
    <property type="gene ID" value="Gr19_v10_g4721"/>
</dbReference>
<dbReference type="InterPro" id="IPR001373">
    <property type="entry name" value="Cullin_N"/>
</dbReference>
<dbReference type="Pfam" id="PF00888">
    <property type="entry name" value="Cullin"/>
    <property type="match status" value="1"/>
</dbReference>
<dbReference type="GO" id="GO:0031625">
    <property type="term" value="F:ubiquitin protein ligase binding"/>
    <property type="evidence" value="ECO:0007669"/>
    <property type="project" value="InterPro"/>
</dbReference>
<comment type="similarity">
    <text evidence="1 2">Belongs to the cullin family.</text>
</comment>
<accession>A0A914HV00</accession>
<protein>
    <submittedName>
        <fullName evidence="6">Cullin family profile domain-containing protein</fullName>
    </submittedName>
</protein>
<organism evidence="5 6">
    <name type="scientific">Globodera rostochiensis</name>
    <name type="common">Golden nematode worm</name>
    <name type="synonym">Heterodera rostochiensis</name>
    <dbReference type="NCBI Taxonomy" id="31243"/>
    <lineage>
        <taxon>Eukaryota</taxon>
        <taxon>Metazoa</taxon>
        <taxon>Ecdysozoa</taxon>
        <taxon>Nematoda</taxon>
        <taxon>Chromadorea</taxon>
        <taxon>Rhabditida</taxon>
        <taxon>Tylenchina</taxon>
        <taxon>Tylenchomorpha</taxon>
        <taxon>Tylenchoidea</taxon>
        <taxon>Heteroderidae</taxon>
        <taxon>Heteroderinae</taxon>
        <taxon>Globodera</taxon>
    </lineage>
</organism>
<dbReference type="InterPro" id="IPR016158">
    <property type="entry name" value="Cullin_homology"/>
</dbReference>
<dbReference type="PANTHER" id="PTHR11932">
    <property type="entry name" value="CULLIN"/>
    <property type="match status" value="1"/>
</dbReference>
<feature type="transmembrane region" description="Helical" evidence="3">
    <location>
        <begin position="78"/>
        <end position="98"/>
    </location>
</feature>
<keyword evidence="5" id="KW-1185">Reference proteome</keyword>
<dbReference type="GO" id="GO:0006511">
    <property type="term" value="P:ubiquitin-dependent protein catabolic process"/>
    <property type="evidence" value="ECO:0007669"/>
    <property type="project" value="InterPro"/>
</dbReference>
<dbReference type="SUPFAM" id="SSF75632">
    <property type="entry name" value="Cullin homology domain"/>
    <property type="match status" value="1"/>
</dbReference>
<dbReference type="PROSITE" id="PS50069">
    <property type="entry name" value="CULLIN_2"/>
    <property type="match status" value="1"/>
</dbReference>
<reference evidence="6" key="1">
    <citation type="submission" date="2022-11" db="UniProtKB">
        <authorList>
            <consortium name="WormBaseParasite"/>
        </authorList>
    </citation>
    <scope>IDENTIFICATION</scope>
</reference>
<dbReference type="InterPro" id="IPR036388">
    <property type="entry name" value="WH-like_DNA-bd_sf"/>
</dbReference>
<feature type="transmembrane region" description="Helical" evidence="3">
    <location>
        <begin position="50"/>
        <end position="72"/>
    </location>
</feature>
<dbReference type="AlphaFoldDB" id="A0A914HV00"/>
<dbReference type="Gene3D" id="1.10.10.10">
    <property type="entry name" value="Winged helix-like DNA-binding domain superfamily/Winged helix DNA-binding domain"/>
    <property type="match status" value="1"/>
</dbReference>
<evidence type="ECO:0000256" key="3">
    <source>
        <dbReference type="SAM" id="Phobius"/>
    </source>
</evidence>
<evidence type="ECO:0000256" key="2">
    <source>
        <dbReference type="RuleBase" id="RU003829"/>
    </source>
</evidence>